<dbReference type="InterPro" id="IPR036690">
    <property type="entry name" value="Fdx_antiC-bd_sf"/>
</dbReference>
<dbReference type="SUPFAM" id="SSF50249">
    <property type="entry name" value="Nucleic acid-binding proteins"/>
    <property type="match status" value="1"/>
</dbReference>
<dbReference type="Gene3D" id="3.50.40.10">
    <property type="entry name" value="Phenylalanyl-trna Synthetase, Chain B, domain 3"/>
    <property type="match status" value="1"/>
</dbReference>
<dbReference type="SUPFAM" id="SSF54991">
    <property type="entry name" value="Anticodon-binding domain of PheRS"/>
    <property type="match status" value="1"/>
</dbReference>
<dbReference type="Gene3D" id="3.30.56.10">
    <property type="match status" value="2"/>
</dbReference>
<evidence type="ECO:0000256" key="16">
    <source>
        <dbReference type="PROSITE-ProRule" id="PRU00209"/>
    </source>
</evidence>
<keyword evidence="10 15" id="KW-0460">Magnesium</keyword>
<keyword evidence="7 15" id="KW-0479">Metal-binding</keyword>
<dbReference type="AlphaFoldDB" id="A0A7C0WTU3"/>
<dbReference type="GO" id="GO:0006432">
    <property type="term" value="P:phenylalanyl-tRNA aminoacylation"/>
    <property type="evidence" value="ECO:0007669"/>
    <property type="project" value="UniProtKB-UniRule"/>
</dbReference>
<keyword evidence="12 15" id="KW-0648">Protein biosynthesis</keyword>
<evidence type="ECO:0000256" key="11">
    <source>
        <dbReference type="ARBA" id="ARBA00022884"/>
    </source>
</evidence>
<dbReference type="EC" id="6.1.1.20" evidence="15"/>
<comment type="catalytic activity">
    <reaction evidence="14 15">
        <text>tRNA(Phe) + L-phenylalanine + ATP = L-phenylalanyl-tRNA(Phe) + AMP + diphosphate + H(+)</text>
        <dbReference type="Rhea" id="RHEA:19413"/>
        <dbReference type="Rhea" id="RHEA-COMP:9668"/>
        <dbReference type="Rhea" id="RHEA-COMP:9699"/>
        <dbReference type="ChEBI" id="CHEBI:15378"/>
        <dbReference type="ChEBI" id="CHEBI:30616"/>
        <dbReference type="ChEBI" id="CHEBI:33019"/>
        <dbReference type="ChEBI" id="CHEBI:58095"/>
        <dbReference type="ChEBI" id="CHEBI:78442"/>
        <dbReference type="ChEBI" id="CHEBI:78531"/>
        <dbReference type="ChEBI" id="CHEBI:456215"/>
        <dbReference type="EC" id="6.1.1.20"/>
    </reaction>
</comment>
<comment type="caution">
    <text evidence="20">The sequence shown here is derived from an EMBL/GenBank/DDBJ whole genome shotgun (WGS) entry which is preliminary data.</text>
</comment>
<evidence type="ECO:0000256" key="4">
    <source>
        <dbReference type="ARBA" id="ARBA00022490"/>
    </source>
</evidence>
<accession>A0A7C0WTU3</accession>
<feature type="binding site" evidence="15">
    <location>
        <position position="399"/>
    </location>
    <ligand>
        <name>Mg(2+)</name>
        <dbReference type="ChEBI" id="CHEBI:18420"/>
        <note>shared with alpha subunit</note>
    </ligand>
</feature>
<feature type="binding site" evidence="15">
    <location>
        <position position="402"/>
    </location>
    <ligand>
        <name>Mg(2+)</name>
        <dbReference type="ChEBI" id="CHEBI:18420"/>
        <note>shared with alpha subunit</note>
    </ligand>
</feature>
<dbReference type="InterPro" id="IPR041616">
    <property type="entry name" value="PheRS_beta_core"/>
</dbReference>
<feature type="domain" description="B5" evidence="19">
    <location>
        <begin position="339"/>
        <end position="415"/>
    </location>
</feature>
<evidence type="ECO:0000256" key="2">
    <source>
        <dbReference type="ARBA" id="ARBA00008653"/>
    </source>
</evidence>
<dbReference type="SMART" id="SM00873">
    <property type="entry name" value="B3_4"/>
    <property type="match status" value="1"/>
</dbReference>
<organism evidence="20">
    <name type="scientific">Thermodesulforhabdus norvegica</name>
    <dbReference type="NCBI Taxonomy" id="39841"/>
    <lineage>
        <taxon>Bacteria</taxon>
        <taxon>Pseudomonadati</taxon>
        <taxon>Thermodesulfobacteriota</taxon>
        <taxon>Syntrophobacteria</taxon>
        <taxon>Syntrophobacterales</taxon>
        <taxon>Thermodesulforhabdaceae</taxon>
        <taxon>Thermodesulforhabdus</taxon>
    </lineage>
</organism>
<keyword evidence="5 16" id="KW-0820">tRNA-binding</keyword>
<dbReference type="Gene3D" id="2.40.50.140">
    <property type="entry name" value="Nucleic acid-binding proteins"/>
    <property type="match status" value="1"/>
</dbReference>
<evidence type="ECO:0000256" key="13">
    <source>
        <dbReference type="ARBA" id="ARBA00023146"/>
    </source>
</evidence>
<dbReference type="CDD" id="cd00769">
    <property type="entry name" value="PheRS_beta_core"/>
    <property type="match status" value="1"/>
</dbReference>
<dbReference type="CDD" id="cd02796">
    <property type="entry name" value="tRNA_bind_bactPheRS"/>
    <property type="match status" value="1"/>
</dbReference>
<feature type="domain" description="FDX-ACB" evidence="18">
    <location>
        <begin position="646"/>
        <end position="739"/>
    </location>
</feature>
<comment type="cofactor">
    <cofactor evidence="15">
        <name>Mg(2+)</name>
        <dbReference type="ChEBI" id="CHEBI:18420"/>
    </cofactor>
    <text evidence="15">Binds 2 magnesium ions per tetramer.</text>
</comment>
<dbReference type="Proteomes" id="UP000886355">
    <property type="component" value="Unassembled WGS sequence"/>
</dbReference>
<dbReference type="GO" id="GO:0005524">
    <property type="term" value="F:ATP binding"/>
    <property type="evidence" value="ECO:0007669"/>
    <property type="project" value="UniProtKB-UniRule"/>
</dbReference>
<dbReference type="PANTHER" id="PTHR10947">
    <property type="entry name" value="PHENYLALANYL-TRNA SYNTHETASE BETA CHAIN AND LEUCINE-RICH REPEAT-CONTAINING PROTEIN 47"/>
    <property type="match status" value="1"/>
</dbReference>
<dbReference type="PANTHER" id="PTHR10947:SF0">
    <property type="entry name" value="PHENYLALANINE--TRNA LIGASE BETA SUBUNIT"/>
    <property type="match status" value="1"/>
</dbReference>
<dbReference type="InterPro" id="IPR012340">
    <property type="entry name" value="NA-bd_OB-fold"/>
</dbReference>
<dbReference type="Pfam" id="PF01588">
    <property type="entry name" value="tRNA_bind"/>
    <property type="match status" value="1"/>
</dbReference>
<dbReference type="GO" id="GO:0009328">
    <property type="term" value="C:phenylalanine-tRNA ligase complex"/>
    <property type="evidence" value="ECO:0007669"/>
    <property type="project" value="TreeGrafter"/>
</dbReference>
<dbReference type="InterPro" id="IPR033714">
    <property type="entry name" value="tRNA_bind_bactPheRS"/>
</dbReference>
<dbReference type="SUPFAM" id="SSF46955">
    <property type="entry name" value="Putative DNA-binding domain"/>
    <property type="match status" value="1"/>
</dbReference>
<comment type="similarity">
    <text evidence="2 15">Belongs to the phenylalanyl-tRNA synthetase beta subunit family. Type 1 subfamily.</text>
</comment>
<dbReference type="Pfam" id="PF03484">
    <property type="entry name" value="B5"/>
    <property type="match status" value="1"/>
</dbReference>
<name>A0A7C0WTU3_9BACT</name>
<reference evidence="20" key="1">
    <citation type="journal article" date="2020" name="mSystems">
        <title>Genome- and Community-Level Interaction Insights into Carbon Utilization and Element Cycling Functions of Hydrothermarchaeota in Hydrothermal Sediment.</title>
        <authorList>
            <person name="Zhou Z."/>
            <person name="Liu Y."/>
            <person name="Xu W."/>
            <person name="Pan J."/>
            <person name="Luo Z.H."/>
            <person name="Li M."/>
        </authorList>
    </citation>
    <scope>NUCLEOTIDE SEQUENCE [LARGE SCALE GENOMIC DNA]</scope>
    <source>
        <strain evidence="20">HyVt-19</strain>
    </source>
</reference>
<dbReference type="InterPro" id="IPR020825">
    <property type="entry name" value="Phe-tRNA_synthase-like_B3/B4"/>
</dbReference>
<dbReference type="InterPro" id="IPR045864">
    <property type="entry name" value="aa-tRNA-synth_II/BPL/LPL"/>
</dbReference>
<gene>
    <name evidence="15" type="primary">pheT</name>
    <name evidence="20" type="ORF">ENG14_06380</name>
</gene>
<evidence type="ECO:0000256" key="10">
    <source>
        <dbReference type="ARBA" id="ARBA00022842"/>
    </source>
</evidence>
<dbReference type="SMART" id="SM00896">
    <property type="entry name" value="FDX-ACB"/>
    <property type="match status" value="1"/>
</dbReference>
<dbReference type="Gene3D" id="3.30.930.10">
    <property type="entry name" value="Bira Bifunctional Protein, Domain 2"/>
    <property type="match status" value="1"/>
</dbReference>
<dbReference type="SUPFAM" id="SSF56037">
    <property type="entry name" value="PheT/TilS domain"/>
    <property type="match status" value="1"/>
</dbReference>
<dbReference type="InterPro" id="IPR002547">
    <property type="entry name" value="tRNA-bd_dom"/>
</dbReference>
<comment type="subcellular location">
    <subcellularLocation>
        <location evidence="1 15">Cytoplasm</location>
    </subcellularLocation>
</comment>
<evidence type="ECO:0000259" key="17">
    <source>
        <dbReference type="PROSITE" id="PS50886"/>
    </source>
</evidence>
<dbReference type="InterPro" id="IPR005146">
    <property type="entry name" value="B3/B4_tRNA-bd"/>
</dbReference>
<evidence type="ECO:0000256" key="14">
    <source>
        <dbReference type="ARBA" id="ARBA00049255"/>
    </source>
</evidence>
<dbReference type="SMART" id="SM00874">
    <property type="entry name" value="B5"/>
    <property type="match status" value="1"/>
</dbReference>
<evidence type="ECO:0000313" key="20">
    <source>
        <dbReference type="EMBL" id="HDL90513.1"/>
    </source>
</evidence>
<dbReference type="GO" id="GO:0000287">
    <property type="term" value="F:magnesium ion binding"/>
    <property type="evidence" value="ECO:0007669"/>
    <property type="project" value="UniProtKB-UniRule"/>
</dbReference>
<feature type="binding site" evidence="15">
    <location>
        <position position="393"/>
    </location>
    <ligand>
        <name>Mg(2+)</name>
        <dbReference type="ChEBI" id="CHEBI:18420"/>
        <note>shared with alpha subunit</note>
    </ligand>
</feature>
<dbReference type="PROSITE" id="PS50886">
    <property type="entry name" value="TRBD"/>
    <property type="match status" value="1"/>
</dbReference>
<dbReference type="GO" id="GO:0004826">
    <property type="term" value="F:phenylalanine-tRNA ligase activity"/>
    <property type="evidence" value="ECO:0007669"/>
    <property type="project" value="UniProtKB-UniRule"/>
</dbReference>
<comment type="subunit">
    <text evidence="3 15">Tetramer of two alpha and two beta subunits.</text>
</comment>
<proteinExistence type="inferred from homology"/>
<evidence type="ECO:0000256" key="8">
    <source>
        <dbReference type="ARBA" id="ARBA00022741"/>
    </source>
</evidence>
<dbReference type="InterPro" id="IPR009061">
    <property type="entry name" value="DNA-bd_dom_put_sf"/>
</dbReference>
<evidence type="ECO:0000256" key="12">
    <source>
        <dbReference type="ARBA" id="ARBA00022917"/>
    </source>
</evidence>
<keyword evidence="9 15" id="KW-0067">ATP-binding</keyword>
<protein>
    <recommendedName>
        <fullName evidence="15">Phenylalanine--tRNA ligase beta subunit</fullName>
        <ecNumber evidence="15">6.1.1.20</ecNumber>
    </recommendedName>
    <alternativeName>
        <fullName evidence="15">Phenylalanyl-tRNA synthetase beta subunit</fullName>
        <shortName evidence="15">PheRS</shortName>
    </alternativeName>
</protein>
<evidence type="ECO:0000256" key="15">
    <source>
        <dbReference type="HAMAP-Rule" id="MF_00283"/>
    </source>
</evidence>
<keyword evidence="4 15" id="KW-0963">Cytoplasm</keyword>
<evidence type="ECO:0000256" key="9">
    <source>
        <dbReference type="ARBA" id="ARBA00022840"/>
    </source>
</evidence>
<keyword evidence="6 15" id="KW-0436">Ligase</keyword>
<dbReference type="SUPFAM" id="SSF55681">
    <property type="entry name" value="Class II aaRS and biotin synthetases"/>
    <property type="match status" value="1"/>
</dbReference>
<dbReference type="InterPro" id="IPR045060">
    <property type="entry name" value="Phe-tRNA-ligase_IIc_bsu"/>
</dbReference>
<dbReference type="PROSITE" id="PS51483">
    <property type="entry name" value="B5"/>
    <property type="match status" value="1"/>
</dbReference>
<evidence type="ECO:0000259" key="18">
    <source>
        <dbReference type="PROSITE" id="PS51447"/>
    </source>
</evidence>
<dbReference type="Gene3D" id="3.30.70.380">
    <property type="entry name" value="Ferrodoxin-fold anticodon-binding domain"/>
    <property type="match status" value="1"/>
</dbReference>
<sequence>MLCRCHDGSGEYKVVCGAPNVRPGIVVPLVLPGAVLPSGVKVGEAVIRGEKSEGMLTSEKELGLGDDESGLMILPEDTNLGIPLDKALSIEDTILEISITPNRGDCLSIIGIAREVSAVFGVPLKYPEISLVETGPNIADVTKVDIKDPDKCHRYAARVIFDVTIGPSPSWMRDRLESAGIRSINNVVDVTNYVLLEMGQPLHAFDYDLLSEHRIVVKCAEEGQRFRTLDGQDRTLYSDTLLICDGAGPVAIGGVMGGENSEINPDTRRVLLESAWFNPSSIRRTSKKLRMTTEASYRFERGIDPEGVITALDRAAQLILQTAGGILAKGRIDEYPRPFVRPVLTLRVDRTNSYLGTSFSRDEMKRALQQLNMDVSDLDNGDFKVIPPTYRQDITREVDLTEEIARILGYDLIPTGHPRTVMIAHDRNEHLQLREKLKNLLKGLGCRELVTYSFISKASLERLGFTPSDVRMRPVELLNPLSEEQAVMRTSLVPGLLSTIRYNLDRENKNLRLFELSKVFLPHAGEKLPDERYHLVVGLVGKRYPIELYDAGNLDYSDIKGIAEEILGFFRLSRGVKYKRDDLPPYMDKGFSASIFVKDIFVGAVGRVHPTILERFDIEEPVWLLELDFDELFELKGPEVRFQPLPKYPFVARDLAVIADEGFPVQSVIDFLYELNNPLLERVEIFDIFRGKPVGMGKKSVGYRLIYRDKTRSLTDEEVNKIHAEVAEQVVSRFGLQLR</sequence>
<dbReference type="NCBIfam" id="TIGR00472">
    <property type="entry name" value="pheT_bact"/>
    <property type="match status" value="1"/>
</dbReference>
<dbReference type="HAMAP" id="MF_00283">
    <property type="entry name" value="Phe_tRNA_synth_beta1"/>
    <property type="match status" value="1"/>
</dbReference>
<dbReference type="PROSITE" id="PS51447">
    <property type="entry name" value="FDX_ACB"/>
    <property type="match status" value="1"/>
</dbReference>
<dbReference type="GO" id="GO:0000049">
    <property type="term" value="F:tRNA binding"/>
    <property type="evidence" value="ECO:0007669"/>
    <property type="project" value="UniProtKB-UniRule"/>
</dbReference>
<dbReference type="Pfam" id="PF17759">
    <property type="entry name" value="tRNA_synthFbeta"/>
    <property type="match status" value="1"/>
</dbReference>
<dbReference type="Pfam" id="PF03147">
    <property type="entry name" value="FDX-ACB"/>
    <property type="match status" value="1"/>
</dbReference>
<dbReference type="InterPro" id="IPR004532">
    <property type="entry name" value="Phe-tRNA-ligase_IIc_bsu_bact"/>
</dbReference>
<keyword evidence="13 15" id="KW-0030">Aminoacyl-tRNA synthetase</keyword>
<dbReference type="InterPro" id="IPR005121">
    <property type="entry name" value="Fdx_antiC-bd"/>
</dbReference>
<dbReference type="Pfam" id="PF03483">
    <property type="entry name" value="B3_4"/>
    <property type="match status" value="1"/>
</dbReference>
<keyword evidence="8 15" id="KW-0547">Nucleotide-binding</keyword>
<feature type="domain" description="TRNA-binding" evidence="17">
    <location>
        <begin position="1"/>
        <end position="85"/>
    </location>
</feature>
<evidence type="ECO:0000259" key="19">
    <source>
        <dbReference type="PROSITE" id="PS51483"/>
    </source>
</evidence>
<evidence type="ECO:0000256" key="7">
    <source>
        <dbReference type="ARBA" id="ARBA00022723"/>
    </source>
</evidence>
<evidence type="ECO:0000256" key="3">
    <source>
        <dbReference type="ARBA" id="ARBA00011209"/>
    </source>
</evidence>
<dbReference type="FunFam" id="3.30.70.380:FF:000001">
    <property type="entry name" value="Phenylalanine--tRNA ligase beta subunit"/>
    <property type="match status" value="1"/>
</dbReference>
<evidence type="ECO:0000256" key="6">
    <source>
        <dbReference type="ARBA" id="ARBA00022598"/>
    </source>
</evidence>
<feature type="binding site" evidence="15">
    <location>
        <position position="403"/>
    </location>
    <ligand>
        <name>Mg(2+)</name>
        <dbReference type="ChEBI" id="CHEBI:18420"/>
        <note>shared with alpha subunit</note>
    </ligand>
</feature>
<dbReference type="FunFam" id="3.50.40.10:FF:000001">
    <property type="entry name" value="Phenylalanine--tRNA ligase beta subunit"/>
    <property type="match status" value="1"/>
</dbReference>
<keyword evidence="11 16" id="KW-0694">RNA-binding</keyword>
<dbReference type="InterPro" id="IPR005147">
    <property type="entry name" value="tRNA_synthase_B5-dom"/>
</dbReference>
<evidence type="ECO:0000256" key="1">
    <source>
        <dbReference type="ARBA" id="ARBA00004496"/>
    </source>
</evidence>
<evidence type="ECO:0000256" key="5">
    <source>
        <dbReference type="ARBA" id="ARBA00022555"/>
    </source>
</evidence>
<dbReference type="EMBL" id="DQZW01000299">
    <property type="protein sequence ID" value="HDL90513.1"/>
    <property type="molecule type" value="Genomic_DNA"/>
</dbReference>